<accession>A0A074VL26</accession>
<feature type="compositionally biased region" description="Basic and acidic residues" evidence="1">
    <location>
        <begin position="66"/>
        <end position="80"/>
    </location>
</feature>
<proteinExistence type="predicted"/>
<reference evidence="2 3" key="1">
    <citation type="journal article" date="2014" name="BMC Genomics">
        <title>Genome sequencing of four Aureobasidium pullulans varieties: biotechnological potential, stress tolerance, and description of new species.</title>
        <authorList>
            <person name="Gostin Ar C."/>
            <person name="Ohm R.A."/>
            <person name="Kogej T."/>
            <person name="Sonjak S."/>
            <person name="Turk M."/>
            <person name="Zajc J."/>
            <person name="Zalar P."/>
            <person name="Grube M."/>
            <person name="Sun H."/>
            <person name="Han J."/>
            <person name="Sharma A."/>
            <person name="Chiniquy J."/>
            <person name="Ngan C.Y."/>
            <person name="Lipzen A."/>
            <person name="Barry K."/>
            <person name="Grigoriev I.V."/>
            <person name="Gunde-Cimerman N."/>
        </authorList>
    </citation>
    <scope>NUCLEOTIDE SEQUENCE [LARGE SCALE GENOMIC DNA]</scope>
    <source>
        <strain evidence="2 3">CBS 110374</strain>
    </source>
</reference>
<evidence type="ECO:0000313" key="2">
    <source>
        <dbReference type="EMBL" id="KEQ59804.1"/>
    </source>
</evidence>
<evidence type="ECO:0000256" key="1">
    <source>
        <dbReference type="SAM" id="MobiDB-lite"/>
    </source>
</evidence>
<dbReference type="HOGENOM" id="CLU_193958_0_0_1"/>
<keyword evidence="3" id="KW-1185">Reference proteome</keyword>
<sequence length="80" mass="8325">MPHHDKEENTTGNITDQVAKESSDSNASSHAMHQTETGATSGGKATAQDHSANPGPVMAEGLGEPASKDDLKKRAAELNK</sequence>
<gene>
    <name evidence="2" type="ORF">M437DRAFT_55914</name>
</gene>
<dbReference type="AlphaFoldDB" id="A0A074VL26"/>
<dbReference type="EMBL" id="KL584846">
    <property type="protein sequence ID" value="KEQ59804.1"/>
    <property type="molecule type" value="Genomic_DNA"/>
</dbReference>
<dbReference type="GeneID" id="63916338"/>
<organism evidence="2 3">
    <name type="scientific">Aureobasidium melanogenum (strain CBS 110374)</name>
    <name type="common">Aureobasidium pullulans var. melanogenum</name>
    <dbReference type="NCBI Taxonomy" id="1043003"/>
    <lineage>
        <taxon>Eukaryota</taxon>
        <taxon>Fungi</taxon>
        <taxon>Dikarya</taxon>
        <taxon>Ascomycota</taxon>
        <taxon>Pezizomycotina</taxon>
        <taxon>Dothideomycetes</taxon>
        <taxon>Dothideomycetidae</taxon>
        <taxon>Dothideales</taxon>
        <taxon>Saccotheciaceae</taxon>
        <taxon>Aureobasidium</taxon>
    </lineage>
</organism>
<evidence type="ECO:0000313" key="3">
    <source>
        <dbReference type="Proteomes" id="UP000030672"/>
    </source>
</evidence>
<protein>
    <submittedName>
        <fullName evidence="2">Uncharacterized protein</fullName>
    </submittedName>
</protein>
<dbReference type="Proteomes" id="UP000030672">
    <property type="component" value="Unassembled WGS sequence"/>
</dbReference>
<dbReference type="RefSeq" id="XP_040876827.1">
    <property type="nucleotide sequence ID" value="XM_041022965.1"/>
</dbReference>
<feature type="compositionally biased region" description="Polar residues" evidence="1">
    <location>
        <begin position="24"/>
        <end position="39"/>
    </location>
</feature>
<feature type="region of interest" description="Disordered" evidence="1">
    <location>
        <begin position="1"/>
        <end position="80"/>
    </location>
</feature>
<name>A0A074VL26_AURM1</name>